<accession>A0ABP5ERI9</accession>
<sequence>MPDRSTPSFLITARLTAEGIAVSIGPVGDAYGKALMESAVGLYKTELIKRRRPRKGPGGVKLATAEWGGLVQQLPPPQ</sequence>
<keyword evidence="2" id="KW-1185">Reference proteome</keyword>
<dbReference type="Proteomes" id="UP001501585">
    <property type="component" value="Unassembled WGS sequence"/>
</dbReference>
<evidence type="ECO:0008006" key="3">
    <source>
        <dbReference type="Google" id="ProtNLM"/>
    </source>
</evidence>
<evidence type="ECO:0000313" key="2">
    <source>
        <dbReference type="Proteomes" id="UP001501585"/>
    </source>
</evidence>
<name>A0ABP5ERI9_9ACTN</name>
<organism evidence="1 2">
    <name type="scientific">Nocardiopsis rhodophaea</name>
    <dbReference type="NCBI Taxonomy" id="280238"/>
    <lineage>
        <taxon>Bacteria</taxon>
        <taxon>Bacillati</taxon>
        <taxon>Actinomycetota</taxon>
        <taxon>Actinomycetes</taxon>
        <taxon>Streptosporangiales</taxon>
        <taxon>Nocardiopsidaceae</taxon>
        <taxon>Nocardiopsis</taxon>
    </lineage>
</organism>
<proteinExistence type="predicted"/>
<reference evidence="2" key="1">
    <citation type="journal article" date="2019" name="Int. J. Syst. Evol. Microbiol.">
        <title>The Global Catalogue of Microorganisms (GCM) 10K type strain sequencing project: providing services to taxonomists for standard genome sequencing and annotation.</title>
        <authorList>
            <consortium name="The Broad Institute Genomics Platform"/>
            <consortium name="The Broad Institute Genome Sequencing Center for Infectious Disease"/>
            <person name="Wu L."/>
            <person name="Ma J."/>
        </authorList>
    </citation>
    <scope>NUCLEOTIDE SEQUENCE [LARGE SCALE GENOMIC DNA]</scope>
    <source>
        <strain evidence="2">JCM 15313</strain>
    </source>
</reference>
<evidence type="ECO:0000313" key="1">
    <source>
        <dbReference type="EMBL" id="GAA2003230.1"/>
    </source>
</evidence>
<gene>
    <name evidence="1" type="ORF">GCM10009799_32960</name>
</gene>
<comment type="caution">
    <text evidence="1">The sequence shown here is derived from an EMBL/GenBank/DDBJ whole genome shotgun (WGS) entry which is preliminary data.</text>
</comment>
<dbReference type="RefSeq" id="WP_344163472.1">
    <property type="nucleotide sequence ID" value="NZ_BAAAPC010000013.1"/>
</dbReference>
<protein>
    <recommendedName>
        <fullName evidence="3">Transposase</fullName>
    </recommendedName>
</protein>
<dbReference type="EMBL" id="BAAAPC010000013">
    <property type="protein sequence ID" value="GAA2003230.1"/>
    <property type="molecule type" value="Genomic_DNA"/>
</dbReference>